<dbReference type="GO" id="GO:0008017">
    <property type="term" value="F:microtubule binding"/>
    <property type="evidence" value="ECO:0007669"/>
    <property type="project" value="InterPro"/>
</dbReference>
<name>H3DQ71_TETNG</name>
<evidence type="ECO:0000313" key="8">
    <source>
        <dbReference type="Proteomes" id="UP000007303"/>
    </source>
</evidence>
<dbReference type="GeneTree" id="ENSGT00940000157697"/>
<dbReference type="InterPro" id="IPR027417">
    <property type="entry name" value="P-loop_NTPase"/>
</dbReference>
<dbReference type="PANTHER" id="PTHR47968">
    <property type="entry name" value="CENTROMERE PROTEIN E"/>
    <property type="match status" value="1"/>
</dbReference>
<dbReference type="GO" id="GO:0005856">
    <property type="term" value="C:cytoskeleton"/>
    <property type="evidence" value="ECO:0007669"/>
    <property type="project" value="UniProtKB-SubCell"/>
</dbReference>
<evidence type="ECO:0000259" key="6">
    <source>
        <dbReference type="PROSITE" id="PS50067"/>
    </source>
</evidence>
<comment type="similarity">
    <text evidence="5">Belongs to the TRAFAC class myosin-kinesin ATPase superfamily. Kinesin family.</text>
</comment>
<comment type="subcellular location">
    <subcellularLocation>
        <location evidence="1">Cytoplasm</location>
        <location evidence="1">Cytoskeleton</location>
    </subcellularLocation>
</comment>
<evidence type="ECO:0000256" key="2">
    <source>
        <dbReference type="ARBA" id="ARBA00022741"/>
    </source>
</evidence>
<evidence type="ECO:0000256" key="1">
    <source>
        <dbReference type="ARBA" id="ARBA00004245"/>
    </source>
</evidence>
<dbReference type="GO" id="GO:0005524">
    <property type="term" value="F:ATP binding"/>
    <property type="evidence" value="ECO:0007669"/>
    <property type="project" value="UniProtKB-KW"/>
</dbReference>
<reference evidence="7" key="3">
    <citation type="submission" date="2025-09" db="UniProtKB">
        <authorList>
            <consortium name="Ensembl"/>
        </authorList>
    </citation>
    <scope>IDENTIFICATION</scope>
</reference>
<dbReference type="OMA" id="ERTKTCI"/>
<dbReference type="Pfam" id="PF00225">
    <property type="entry name" value="Kinesin"/>
    <property type="match status" value="1"/>
</dbReference>
<evidence type="ECO:0000256" key="4">
    <source>
        <dbReference type="ARBA" id="ARBA00023212"/>
    </source>
</evidence>
<dbReference type="SUPFAM" id="SSF52540">
    <property type="entry name" value="P-loop containing nucleoside triphosphate hydrolases"/>
    <property type="match status" value="1"/>
</dbReference>
<dbReference type="InterPro" id="IPR036961">
    <property type="entry name" value="Kinesin_motor_dom_sf"/>
</dbReference>
<dbReference type="InterPro" id="IPR027640">
    <property type="entry name" value="Kinesin-like_fam"/>
</dbReference>
<dbReference type="STRING" id="99883.ENSTNIP00000022670"/>
<keyword evidence="2" id="KW-0547">Nucleotide-binding</keyword>
<dbReference type="PROSITE" id="PS50067">
    <property type="entry name" value="KINESIN_MOTOR_2"/>
    <property type="match status" value="1"/>
</dbReference>
<dbReference type="GO" id="GO:0007018">
    <property type="term" value="P:microtubule-based movement"/>
    <property type="evidence" value="ECO:0007669"/>
    <property type="project" value="InterPro"/>
</dbReference>
<reference evidence="7" key="2">
    <citation type="submission" date="2025-08" db="UniProtKB">
        <authorList>
            <consortium name="Ensembl"/>
        </authorList>
    </citation>
    <scope>IDENTIFICATION</scope>
</reference>
<evidence type="ECO:0000313" key="7">
    <source>
        <dbReference type="Ensembl" id="ENSTNIP00000022670.1"/>
    </source>
</evidence>
<accession>H3DQ71</accession>
<comment type="caution">
    <text evidence="5">Lacks conserved residue(s) required for the propagation of feature annotation.</text>
</comment>
<reference evidence="8" key="1">
    <citation type="journal article" date="2004" name="Nature">
        <title>Genome duplication in the teleost fish Tetraodon nigroviridis reveals the early vertebrate proto-karyotype.</title>
        <authorList>
            <person name="Jaillon O."/>
            <person name="Aury J.-M."/>
            <person name="Brunet F."/>
            <person name="Petit J.-L."/>
            <person name="Stange-Thomann N."/>
            <person name="Mauceli E."/>
            <person name="Bouneau L."/>
            <person name="Fischer C."/>
            <person name="Ozouf-Costaz C."/>
            <person name="Bernot A."/>
            <person name="Nicaud S."/>
            <person name="Jaffe D."/>
            <person name="Fisher S."/>
            <person name="Lutfalla G."/>
            <person name="Dossat C."/>
            <person name="Segurens B."/>
            <person name="Dasilva C."/>
            <person name="Salanoubat M."/>
            <person name="Levy M."/>
            <person name="Boudet N."/>
            <person name="Castellano S."/>
            <person name="Anthouard V."/>
            <person name="Jubin C."/>
            <person name="Castelli V."/>
            <person name="Katinka M."/>
            <person name="Vacherie B."/>
            <person name="Biemont C."/>
            <person name="Skalli Z."/>
            <person name="Cattolico L."/>
            <person name="Poulain J."/>
            <person name="De Berardinis V."/>
            <person name="Cruaud C."/>
            <person name="Duprat S."/>
            <person name="Brottier P."/>
            <person name="Coutanceau J.-P."/>
            <person name="Gouzy J."/>
            <person name="Parra G."/>
            <person name="Lardier G."/>
            <person name="Chapple C."/>
            <person name="McKernan K.J."/>
            <person name="McEwan P."/>
            <person name="Bosak S."/>
            <person name="Kellis M."/>
            <person name="Volff J.-N."/>
            <person name="Guigo R."/>
            <person name="Zody M.C."/>
            <person name="Mesirov J."/>
            <person name="Lindblad-Toh K."/>
            <person name="Birren B."/>
            <person name="Nusbaum C."/>
            <person name="Kahn D."/>
            <person name="Robinson-Rechavi M."/>
            <person name="Laudet V."/>
            <person name="Schachter V."/>
            <person name="Quetier F."/>
            <person name="Saurin W."/>
            <person name="Scarpelli C."/>
            <person name="Wincker P."/>
            <person name="Lander E.S."/>
            <person name="Weissenbach J."/>
            <person name="Roest Crollius H."/>
        </authorList>
    </citation>
    <scope>NUCLEOTIDE SEQUENCE [LARGE SCALE GENOMIC DNA]</scope>
</reference>
<keyword evidence="3" id="KW-0067">ATP-binding</keyword>
<dbReference type="HOGENOM" id="CLU_001485_31_2_1"/>
<dbReference type="PANTHER" id="PTHR47968:SF67">
    <property type="entry name" value="KINESIN MOTOR DOMAIN-CONTAINING PROTEIN"/>
    <property type="match status" value="1"/>
</dbReference>
<dbReference type="InterPro" id="IPR001752">
    <property type="entry name" value="Kinesin_motor_dom"/>
</dbReference>
<keyword evidence="4" id="KW-0963">Cytoplasm</keyword>
<dbReference type="Ensembl" id="ENSTNIT00000022909.1">
    <property type="protein sequence ID" value="ENSTNIP00000022670.1"/>
    <property type="gene ID" value="ENSTNIG00000019457.1"/>
</dbReference>
<dbReference type="GO" id="GO:0003777">
    <property type="term" value="F:microtubule motor activity"/>
    <property type="evidence" value="ECO:0007669"/>
    <property type="project" value="InterPro"/>
</dbReference>
<dbReference type="AlphaFoldDB" id="H3DQ71"/>
<dbReference type="InParanoid" id="H3DQ71"/>
<feature type="domain" description="Kinesin motor" evidence="6">
    <location>
        <begin position="1"/>
        <end position="86"/>
    </location>
</feature>
<keyword evidence="4" id="KW-0206">Cytoskeleton</keyword>
<evidence type="ECO:0000256" key="3">
    <source>
        <dbReference type="ARBA" id="ARBA00022840"/>
    </source>
</evidence>
<evidence type="ECO:0000256" key="5">
    <source>
        <dbReference type="PROSITE-ProRule" id="PRU00283"/>
    </source>
</evidence>
<dbReference type="Proteomes" id="UP000007303">
    <property type="component" value="Unassembled WGS sequence"/>
</dbReference>
<protein>
    <recommendedName>
        <fullName evidence="6">Kinesin motor domain-containing protein</fullName>
    </recommendedName>
</protein>
<organism evidence="7 8">
    <name type="scientific">Tetraodon nigroviridis</name>
    <name type="common">Spotted green pufferfish</name>
    <name type="synonym">Chelonodon nigroviridis</name>
    <dbReference type="NCBI Taxonomy" id="99883"/>
    <lineage>
        <taxon>Eukaryota</taxon>
        <taxon>Metazoa</taxon>
        <taxon>Chordata</taxon>
        <taxon>Craniata</taxon>
        <taxon>Vertebrata</taxon>
        <taxon>Euteleostomi</taxon>
        <taxon>Actinopterygii</taxon>
        <taxon>Neopterygii</taxon>
        <taxon>Teleostei</taxon>
        <taxon>Neoteleostei</taxon>
        <taxon>Acanthomorphata</taxon>
        <taxon>Eupercaria</taxon>
        <taxon>Tetraodontiformes</taxon>
        <taxon>Tetradontoidea</taxon>
        <taxon>Tetraodontidae</taxon>
        <taxon>Tetraodon</taxon>
    </lineage>
</organism>
<keyword evidence="8" id="KW-1185">Reference proteome</keyword>
<proteinExistence type="inferred from homology"/>
<sequence>TGLSGQLLTEAKYINRSLHYLEQVIIALSEPNRPHIPYRNSLLTSVLRDSLGGNCMTTMIATIAVDNGNLEESFSTCRFSQRVALIDNDAILNEIVDPDLV</sequence>
<dbReference type="Gene3D" id="3.40.850.10">
    <property type="entry name" value="Kinesin motor domain"/>
    <property type="match status" value="1"/>
</dbReference>